<evidence type="ECO:0000256" key="2">
    <source>
        <dbReference type="ARBA" id="ARBA00007254"/>
    </source>
</evidence>
<dbReference type="GO" id="GO:0008381">
    <property type="term" value="F:mechanosensitive monoatomic ion channel activity"/>
    <property type="evidence" value="ECO:0007669"/>
    <property type="project" value="UniProtKB-UniRule"/>
</dbReference>
<dbReference type="PROSITE" id="PS01327">
    <property type="entry name" value="MSCL"/>
    <property type="match status" value="1"/>
</dbReference>
<dbReference type="NCBIfam" id="TIGR00220">
    <property type="entry name" value="mscL"/>
    <property type="match status" value="1"/>
</dbReference>
<gene>
    <name evidence="11 12" type="primary">mscL</name>
    <name evidence="12" type="ORF">EH207_00800</name>
</gene>
<dbReference type="InterPro" id="IPR019823">
    <property type="entry name" value="Mechanosensitive_channel_CS"/>
</dbReference>
<keyword evidence="7 11" id="KW-1133">Transmembrane helix</keyword>
<evidence type="ECO:0000256" key="6">
    <source>
        <dbReference type="ARBA" id="ARBA00022692"/>
    </source>
</evidence>
<evidence type="ECO:0000256" key="3">
    <source>
        <dbReference type="ARBA" id="ARBA00011255"/>
    </source>
</evidence>
<dbReference type="HAMAP" id="MF_00115">
    <property type="entry name" value="MscL"/>
    <property type="match status" value="1"/>
</dbReference>
<keyword evidence="9 11" id="KW-0472">Membrane</keyword>
<comment type="subcellular location">
    <subcellularLocation>
        <location evidence="11">Cell inner membrane</location>
        <topology evidence="11">Multi-pass membrane protein</topology>
    </subcellularLocation>
    <subcellularLocation>
        <location evidence="1">Cell membrane</location>
        <topology evidence="1">Multi-pass membrane protein</topology>
    </subcellularLocation>
</comment>
<dbReference type="Proteomes" id="UP000299580">
    <property type="component" value="Chromosome"/>
</dbReference>
<protein>
    <recommendedName>
        <fullName evidence="11">Large-conductance mechanosensitive channel</fullName>
    </recommendedName>
</protein>
<feature type="transmembrane region" description="Helical" evidence="11">
    <location>
        <begin position="16"/>
        <end position="37"/>
    </location>
</feature>
<dbReference type="KEGG" id="brb:EH207_00800"/>
<evidence type="ECO:0000313" key="12">
    <source>
        <dbReference type="EMBL" id="QCR07225.1"/>
    </source>
</evidence>
<organism evidence="12 13">
    <name type="scientific">Brenneria rubrifaciens</name>
    <dbReference type="NCBI Taxonomy" id="55213"/>
    <lineage>
        <taxon>Bacteria</taxon>
        <taxon>Pseudomonadati</taxon>
        <taxon>Pseudomonadota</taxon>
        <taxon>Gammaproteobacteria</taxon>
        <taxon>Enterobacterales</taxon>
        <taxon>Pectobacteriaceae</taxon>
        <taxon>Brenneria</taxon>
    </lineage>
</organism>
<reference evidence="12 13" key="1">
    <citation type="submission" date="2018-11" db="EMBL/GenBank/DDBJ databases">
        <title>Genome sequences of Brenneria nigrifluens and Brenneria rubrifaciens.</title>
        <authorList>
            <person name="Poret-Peterson A.T."/>
            <person name="McClean A.E."/>
            <person name="Kluepfel D.A."/>
        </authorList>
    </citation>
    <scope>NUCLEOTIDE SEQUENCE [LARGE SCALE GENOMIC DNA]</scope>
    <source>
        <strain evidence="12 13">6D370</strain>
    </source>
</reference>
<comment type="subunit">
    <text evidence="3 11">Homopentamer.</text>
</comment>
<dbReference type="Pfam" id="PF01741">
    <property type="entry name" value="MscL"/>
    <property type="match status" value="1"/>
</dbReference>
<evidence type="ECO:0000256" key="9">
    <source>
        <dbReference type="ARBA" id="ARBA00023136"/>
    </source>
</evidence>
<dbReference type="InterPro" id="IPR001185">
    <property type="entry name" value="MS_channel"/>
</dbReference>
<dbReference type="PRINTS" id="PR01264">
    <property type="entry name" value="MECHCHANNEL"/>
</dbReference>
<keyword evidence="11" id="KW-0997">Cell inner membrane</keyword>
<dbReference type="AlphaFoldDB" id="A0A4P8QSW5"/>
<dbReference type="FunFam" id="1.10.1200.120:FF:000001">
    <property type="entry name" value="Large-conductance mechanosensitive channel"/>
    <property type="match status" value="1"/>
</dbReference>
<dbReference type="SUPFAM" id="SSF81330">
    <property type="entry name" value="Gated mechanosensitive channel"/>
    <property type="match status" value="1"/>
</dbReference>
<keyword evidence="8 11" id="KW-0406">Ion transport</keyword>
<evidence type="ECO:0000313" key="13">
    <source>
        <dbReference type="Proteomes" id="UP000299580"/>
    </source>
</evidence>
<dbReference type="InterPro" id="IPR036019">
    <property type="entry name" value="MscL_channel"/>
</dbReference>
<dbReference type="InterPro" id="IPR037673">
    <property type="entry name" value="MSC/AndL"/>
</dbReference>
<dbReference type="EMBL" id="CP034035">
    <property type="protein sequence ID" value="QCR07225.1"/>
    <property type="molecule type" value="Genomic_DNA"/>
</dbReference>
<evidence type="ECO:0000256" key="10">
    <source>
        <dbReference type="ARBA" id="ARBA00023303"/>
    </source>
</evidence>
<name>A0A4P8QSW5_9GAMM</name>
<evidence type="ECO:0000256" key="4">
    <source>
        <dbReference type="ARBA" id="ARBA00022448"/>
    </source>
</evidence>
<dbReference type="OrthoDB" id="9810350at2"/>
<evidence type="ECO:0000256" key="8">
    <source>
        <dbReference type="ARBA" id="ARBA00023065"/>
    </source>
</evidence>
<keyword evidence="6 11" id="KW-0812">Transmembrane</keyword>
<dbReference type="Gene3D" id="1.10.1200.120">
    <property type="entry name" value="Large-conductance mechanosensitive channel, MscL, domain 1"/>
    <property type="match status" value="1"/>
</dbReference>
<keyword evidence="4 11" id="KW-0813">Transport</keyword>
<evidence type="ECO:0000256" key="5">
    <source>
        <dbReference type="ARBA" id="ARBA00022475"/>
    </source>
</evidence>
<sequence>MSIIKEFREFAMRGNVVDLAVGVIIGTAFSKIVSSLVSDIIMPPLGLLIGGVDFKQFSLVLRGAQGDVPPVIMHYGVFIQNIFDFIIVAFAIFMAIKLMNKMRRKQEQAPATPPKLSAEEKLLTEIRDLLKDQQQPKL</sequence>
<keyword evidence="10 11" id="KW-0407">Ion channel</keyword>
<comment type="function">
    <text evidence="11">Channel that opens in response to stretch forces in the membrane lipid bilayer. May participate in the regulation of osmotic pressure changes within the cell.</text>
</comment>
<evidence type="ECO:0000256" key="11">
    <source>
        <dbReference type="HAMAP-Rule" id="MF_00115"/>
    </source>
</evidence>
<proteinExistence type="inferred from homology"/>
<dbReference type="NCBIfam" id="NF001841">
    <property type="entry name" value="PRK00567.1-1"/>
    <property type="match status" value="1"/>
</dbReference>
<dbReference type="GO" id="GO:0005886">
    <property type="term" value="C:plasma membrane"/>
    <property type="evidence" value="ECO:0007669"/>
    <property type="project" value="UniProtKB-SubCell"/>
</dbReference>
<dbReference type="PANTHER" id="PTHR30266:SF2">
    <property type="entry name" value="LARGE-CONDUCTANCE MECHANOSENSITIVE CHANNEL"/>
    <property type="match status" value="1"/>
</dbReference>
<dbReference type="RefSeq" id="WP_137712311.1">
    <property type="nucleotide sequence ID" value="NZ_CP034035.1"/>
</dbReference>
<keyword evidence="5 11" id="KW-1003">Cell membrane</keyword>
<feature type="transmembrane region" description="Helical" evidence="11">
    <location>
        <begin position="72"/>
        <end position="96"/>
    </location>
</feature>
<evidence type="ECO:0000256" key="7">
    <source>
        <dbReference type="ARBA" id="ARBA00022989"/>
    </source>
</evidence>
<dbReference type="NCBIfam" id="NF001843">
    <property type="entry name" value="PRK00567.1-4"/>
    <property type="match status" value="1"/>
</dbReference>
<keyword evidence="13" id="KW-1185">Reference proteome</keyword>
<accession>A0A4P8QSW5</accession>
<comment type="similarity">
    <text evidence="2 11">Belongs to the MscL family.</text>
</comment>
<evidence type="ECO:0000256" key="1">
    <source>
        <dbReference type="ARBA" id="ARBA00004651"/>
    </source>
</evidence>
<dbReference type="PANTHER" id="PTHR30266">
    <property type="entry name" value="MECHANOSENSITIVE CHANNEL MSCL"/>
    <property type="match status" value="1"/>
</dbReference>